<protein>
    <submittedName>
        <fullName evidence="3">Uncharacterized protein</fullName>
    </submittedName>
</protein>
<keyword evidence="4" id="KW-1185">Reference proteome</keyword>
<dbReference type="RefSeq" id="XP_033421642.1">
    <property type="nucleotide sequence ID" value="XM_033575787.1"/>
</dbReference>
<dbReference type="InterPro" id="IPR021838">
    <property type="entry name" value="DUF3431"/>
</dbReference>
<dbReference type="VEuPathDB" id="FungiDB:EYZ11_008875"/>
<dbReference type="Proteomes" id="UP000308092">
    <property type="component" value="Unassembled WGS sequence"/>
</dbReference>
<dbReference type="Pfam" id="PF11913">
    <property type="entry name" value="DUF3431"/>
    <property type="match status" value="1"/>
</dbReference>
<sequence>MIPPRRAIPLLGLAFFVFFLYAVTGLSRQWRRRPQGIVPLSGLGAATTPISYGRWNISRPDERPSRKPYAPRPHYVPGIPKAPGSTYTKMLVVPRTSEEDTTWIELALPNWQSAVYEVDNPSASLHPPKNKGHEVMVYLTFIIDHYNKLPDLVAFMHSHQFAWHNDEIFAGNAVEILDRLNPARVIREGYMNLRCTWAPGCPDWLHPGTVEENESKQEETMLAKSWGEIFPDDPIPNVLAQPCCAQFAVSRERILSVPKARFVYYRDWLLRTELSDYISGRVWEYLWHVVFTGDNVVCPKENVCYCDGYGVCFGGEAEYDEFRKIGRQKQELEEELNRWYGQAEVIEVARLRGNLGETSDLAVPEPGLDLSLQEQIYEKQLLQDEILANATIRGEDPRARASEAGRPWKEGDGF</sequence>
<accession>A0A4S3J9R8</accession>
<dbReference type="GeneID" id="54333922"/>
<dbReference type="STRING" id="1220188.A0A4S3J9R8"/>
<name>A0A4S3J9R8_9EURO</name>
<dbReference type="Proteomes" id="UP000324241">
    <property type="component" value="Unassembled WGS sequence"/>
</dbReference>
<feature type="region of interest" description="Disordered" evidence="1">
    <location>
        <begin position="56"/>
        <end position="75"/>
    </location>
</feature>
<evidence type="ECO:0000313" key="3">
    <source>
        <dbReference type="EMBL" id="THC91655.1"/>
    </source>
</evidence>
<gene>
    <name evidence="2" type="ORF">ATNIH1004_011221</name>
    <name evidence="3" type="ORF">EYZ11_008875</name>
</gene>
<dbReference type="EMBL" id="SOSA01000395">
    <property type="protein sequence ID" value="THC91655.1"/>
    <property type="molecule type" value="Genomic_DNA"/>
</dbReference>
<reference evidence="2 5" key="2">
    <citation type="submission" date="2019-08" db="EMBL/GenBank/DDBJ databases">
        <title>The genome sequence of a newly discovered highly antifungal drug resistant Aspergillus species, Aspergillus tanneri NIH 1004.</title>
        <authorList>
            <person name="Mounaud S."/>
            <person name="Singh I."/>
            <person name="Joardar V."/>
            <person name="Pakala S."/>
            <person name="Pakala S."/>
            <person name="Venepally P."/>
            <person name="Chung J.K."/>
            <person name="Losada L."/>
            <person name="Nierman W.C."/>
        </authorList>
    </citation>
    <scope>NUCLEOTIDE SEQUENCE [LARGE SCALE GENOMIC DNA]</scope>
    <source>
        <strain evidence="2 5">NIH1004</strain>
    </source>
</reference>
<dbReference type="OrthoDB" id="426718at2759"/>
<evidence type="ECO:0000313" key="4">
    <source>
        <dbReference type="Proteomes" id="UP000308092"/>
    </source>
</evidence>
<dbReference type="PANTHER" id="PTHR37490:SF3">
    <property type="entry name" value="DUF3431 DOMAIN CONTAINING PROTEIN"/>
    <property type="match status" value="1"/>
</dbReference>
<dbReference type="AlphaFoldDB" id="A0A4S3J9R8"/>
<feature type="region of interest" description="Disordered" evidence="1">
    <location>
        <begin position="394"/>
        <end position="414"/>
    </location>
</feature>
<evidence type="ECO:0000256" key="1">
    <source>
        <dbReference type="SAM" id="MobiDB-lite"/>
    </source>
</evidence>
<dbReference type="PANTHER" id="PTHR37490">
    <property type="entry name" value="EXPRESSED PROTEIN"/>
    <property type="match status" value="1"/>
</dbReference>
<proteinExistence type="predicted"/>
<reference evidence="3 4" key="1">
    <citation type="submission" date="2019-03" db="EMBL/GenBank/DDBJ databases">
        <title>The genome sequence of a newly discovered highly antifungal drug resistant Aspergillus species, Aspergillus tanneri NIH 1004.</title>
        <authorList>
            <person name="Mounaud S."/>
            <person name="Singh I."/>
            <person name="Joardar V."/>
            <person name="Pakala S."/>
            <person name="Pakala S."/>
            <person name="Venepally P."/>
            <person name="Hoover J."/>
            <person name="Nierman W."/>
            <person name="Chung J."/>
            <person name="Losada L."/>
        </authorList>
    </citation>
    <scope>NUCLEOTIDE SEQUENCE [LARGE SCALE GENOMIC DNA]</scope>
    <source>
        <strain evidence="3 4">NIH1004</strain>
    </source>
</reference>
<evidence type="ECO:0000313" key="5">
    <source>
        <dbReference type="Proteomes" id="UP000324241"/>
    </source>
</evidence>
<evidence type="ECO:0000313" key="2">
    <source>
        <dbReference type="EMBL" id="KAA8642280.1"/>
    </source>
</evidence>
<comment type="caution">
    <text evidence="3">The sequence shown here is derived from an EMBL/GenBank/DDBJ whole genome shotgun (WGS) entry which is preliminary data.</text>
</comment>
<organism evidence="3 4">
    <name type="scientific">Aspergillus tanneri</name>
    <dbReference type="NCBI Taxonomy" id="1220188"/>
    <lineage>
        <taxon>Eukaryota</taxon>
        <taxon>Fungi</taxon>
        <taxon>Dikarya</taxon>
        <taxon>Ascomycota</taxon>
        <taxon>Pezizomycotina</taxon>
        <taxon>Eurotiomycetes</taxon>
        <taxon>Eurotiomycetidae</taxon>
        <taxon>Eurotiales</taxon>
        <taxon>Aspergillaceae</taxon>
        <taxon>Aspergillus</taxon>
        <taxon>Aspergillus subgen. Circumdati</taxon>
    </lineage>
</organism>
<dbReference type="EMBL" id="QUQM01000008">
    <property type="protein sequence ID" value="KAA8642280.1"/>
    <property type="molecule type" value="Genomic_DNA"/>
</dbReference>